<feature type="domain" description="Calmodulin binding protein C-terminal" evidence="11">
    <location>
        <begin position="398"/>
        <end position="459"/>
    </location>
</feature>
<keyword evidence="8" id="KW-0812">Transmembrane</keyword>
<feature type="domain" description="Calmodulin binding protein-like N-terminal" evidence="9">
    <location>
        <begin position="167"/>
        <end position="315"/>
    </location>
</feature>
<accession>A0ABY9D588</accession>
<evidence type="ECO:0008006" key="14">
    <source>
        <dbReference type="Google" id="ProtNLM"/>
    </source>
</evidence>
<name>A0ABY9D588_VITVI</name>
<dbReference type="PANTHER" id="PTHR31713">
    <property type="entry name" value="OS02G0177800 PROTEIN"/>
    <property type="match status" value="1"/>
</dbReference>
<evidence type="ECO:0000256" key="5">
    <source>
        <dbReference type="ARBA" id="ARBA00023159"/>
    </source>
</evidence>
<evidence type="ECO:0000259" key="10">
    <source>
        <dbReference type="Pfam" id="PF20451"/>
    </source>
</evidence>
<keyword evidence="8" id="KW-0472">Membrane</keyword>
<dbReference type="Pfam" id="PF07887">
    <property type="entry name" value="Calmodulin_bind"/>
    <property type="match status" value="1"/>
</dbReference>
<evidence type="ECO:0000256" key="7">
    <source>
        <dbReference type="ARBA" id="ARBA00023242"/>
    </source>
</evidence>
<evidence type="ECO:0000259" key="11">
    <source>
        <dbReference type="Pfam" id="PF20452"/>
    </source>
</evidence>
<dbReference type="EMBL" id="CP126661">
    <property type="protein sequence ID" value="WKA02708.1"/>
    <property type="molecule type" value="Genomic_DNA"/>
</dbReference>
<dbReference type="Proteomes" id="UP001227230">
    <property type="component" value="Chromosome 14"/>
</dbReference>
<keyword evidence="6" id="KW-0804">Transcription</keyword>
<evidence type="ECO:0000256" key="3">
    <source>
        <dbReference type="ARBA" id="ARBA00023015"/>
    </source>
</evidence>
<evidence type="ECO:0000256" key="4">
    <source>
        <dbReference type="ARBA" id="ARBA00023125"/>
    </source>
</evidence>
<feature type="domain" description="Calmodulin binding protein central" evidence="10">
    <location>
        <begin position="328"/>
        <end position="392"/>
    </location>
</feature>
<evidence type="ECO:0000256" key="2">
    <source>
        <dbReference type="ARBA" id="ARBA00007214"/>
    </source>
</evidence>
<keyword evidence="4" id="KW-0238">DNA-binding</keyword>
<dbReference type="Pfam" id="PF20452">
    <property type="entry name" value="Calmod_bind_C"/>
    <property type="match status" value="1"/>
</dbReference>
<keyword evidence="3" id="KW-0805">Transcription regulation</keyword>
<keyword evidence="5" id="KW-0010">Activator</keyword>
<dbReference type="InterPro" id="IPR046829">
    <property type="entry name" value="Calmod_bind_C"/>
</dbReference>
<evidence type="ECO:0000256" key="1">
    <source>
        <dbReference type="ARBA" id="ARBA00004123"/>
    </source>
</evidence>
<evidence type="ECO:0000313" key="13">
    <source>
        <dbReference type="Proteomes" id="UP001227230"/>
    </source>
</evidence>
<keyword evidence="7" id="KW-0539">Nucleus</keyword>
<keyword evidence="8" id="KW-1133">Transmembrane helix</keyword>
<comment type="similarity">
    <text evidence="2">Belongs to the plant ACBP60 protein family.</text>
</comment>
<protein>
    <recommendedName>
        <fullName evidence="14">Calmodulin-binding protein 60 D</fullName>
    </recommendedName>
</protein>
<dbReference type="PANTHER" id="PTHR31713:SF43">
    <property type="entry name" value="CALMODULIN-BINDING PROTEIN 60 G"/>
    <property type="match status" value="1"/>
</dbReference>
<dbReference type="InterPro" id="IPR012416">
    <property type="entry name" value="CBP60"/>
</dbReference>
<dbReference type="InterPro" id="IPR046831">
    <property type="entry name" value="Calmodulin_bind_N"/>
</dbReference>
<reference evidence="12 13" key="1">
    <citation type="journal article" date="2023" name="Hortic Res">
        <title>The complete reference genome for grapevine (Vitis vinifera L.) genetics and breeding.</title>
        <authorList>
            <person name="Shi X."/>
            <person name="Cao S."/>
            <person name="Wang X."/>
            <person name="Huang S."/>
            <person name="Wang Y."/>
            <person name="Liu Z."/>
            <person name="Liu W."/>
            <person name="Leng X."/>
            <person name="Peng Y."/>
            <person name="Wang N."/>
            <person name="Wang Y."/>
            <person name="Ma Z."/>
            <person name="Xu X."/>
            <person name="Zhang F."/>
            <person name="Xue H."/>
            <person name="Zhong H."/>
            <person name="Wang Y."/>
            <person name="Zhang K."/>
            <person name="Velt A."/>
            <person name="Avia K."/>
            <person name="Holtgrawe D."/>
            <person name="Grimplet J."/>
            <person name="Matus J.T."/>
            <person name="Ware D."/>
            <person name="Wu X."/>
            <person name="Wang H."/>
            <person name="Liu C."/>
            <person name="Fang Y."/>
            <person name="Rustenholz C."/>
            <person name="Cheng Z."/>
            <person name="Xiao H."/>
            <person name="Zhou Y."/>
        </authorList>
    </citation>
    <scope>NUCLEOTIDE SEQUENCE [LARGE SCALE GENOMIC DNA]</scope>
    <source>
        <strain evidence="13">cv. Pinot noir / PN40024</strain>
        <tissue evidence="12">Leaf</tissue>
    </source>
</reference>
<evidence type="ECO:0000256" key="8">
    <source>
        <dbReference type="SAM" id="Phobius"/>
    </source>
</evidence>
<evidence type="ECO:0000313" key="12">
    <source>
        <dbReference type="EMBL" id="WKA02708.1"/>
    </source>
</evidence>
<comment type="subcellular location">
    <subcellularLocation>
        <location evidence="1">Nucleus</location>
    </subcellularLocation>
</comment>
<proteinExistence type="inferred from homology"/>
<feature type="transmembrane region" description="Helical" evidence="8">
    <location>
        <begin position="51"/>
        <end position="72"/>
    </location>
</feature>
<keyword evidence="13" id="KW-1185">Reference proteome</keyword>
<evidence type="ECO:0000256" key="6">
    <source>
        <dbReference type="ARBA" id="ARBA00023163"/>
    </source>
</evidence>
<evidence type="ECO:0000259" key="9">
    <source>
        <dbReference type="Pfam" id="PF07887"/>
    </source>
</evidence>
<sequence length="660" mass="74603">MYYTPSSMENRNTFSFISKLTPIRRLLQSTVEKNKKKIQTQIQIRQRVSNLFPATSSILLGTYAFLSPFSLWNSLITISLLRCFGQEQDGDDDFGVAGQGEKMKRFKFASAVRDVMSERLLKEMALRMEPFFRVLVREEVERASRLFLNASPGPSSNQIESSGVRNWQLHFASKLPSKIFTGSRVEAEGSTSVKIVILDARSKDIITSGPLSSVKIEILVLDGDFGTTDDNEDWTESEFNTNIVREREGKRPLVTGELFVTLRCGVGYIDDVSFTDNSSWIRSRKFRLGARAVSGISKEVRIREARSEAFVVKDHRGELYKKHHPPSLDDKVWRLERIAKDGASHKRLDSHGIHNVKDFLRLYVTDQSSLRKLLGNGISNKIWEIIIEHANTYVGDEELYVYSRAGESLGVVLSSIYKIVGLTFDSHSYQAVDKLTMQEKFLMEDLKRHAYKNVNDIKPFPTRPLPTIQTETFNDPCLPLHNFPVRHQDQSDSQMGFDQSPSSSYYDWDDNNQEVVSLAACHPLEALSPMLRSSFILRDTYTGPFNGGIGWSSSGSPGPVMPNGHLAADDTFQFQTSTLFPVSATWGQGNSFFLAANNEAEVGILSSHPNFGIGMSRKGKPRARWCKIRAALKWGISVRRDVEAKRMMQKLIFCSTPIWD</sequence>
<dbReference type="InterPro" id="IPR046830">
    <property type="entry name" value="Calmod_bind_M"/>
</dbReference>
<organism evidence="12 13">
    <name type="scientific">Vitis vinifera</name>
    <name type="common">Grape</name>
    <dbReference type="NCBI Taxonomy" id="29760"/>
    <lineage>
        <taxon>Eukaryota</taxon>
        <taxon>Viridiplantae</taxon>
        <taxon>Streptophyta</taxon>
        <taxon>Embryophyta</taxon>
        <taxon>Tracheophyta</taxon>
        <taxon>Spermatophyta</taxon>
        <taxon>Magnoliopsida</taxon>
        <taxon>eudicotyledons</taxon>
        <taxon>Gunneridae</taxon>
        <taxon>Pentapetalae</taxon>
        <taxon>rosids</taxon>
        <taxon>Vitales</taxon>
        <taxon>Vitaceae</taxon>
        <taxon>Viteae</taxon>
        <taxon>Vitis</taxon>
    </lineage>
</organism>
<gene>
    <name evidence="12" type="ORF">VitviT2T_020866</name>
</gene>
<dbReference type="Pfam" id="PF20451">
    <property type="entry name" value="Calmod_bind_M"/>
    <property type="match status" value="1"/>
</dbReference>